<dbReference type="Gene3D" id="3.10.350.10">
    <property type="entry name" value="LysM domain"/>
    <property type="match status" value="1"/>
</dbReference>
<dbReference type="SMART" id="SM00257">
    <property type="entry name" value="LysM"/>
    <property type="match status" value="1"/>
</dbReference>
<dbReference type="PANTHER" id="PTHR34997:SF2">
    <property type="entry name" value="LYSM DOMAIN-CONTAINING PROTEIN-RELATED"/>
    <property type="match status" value="1"/>
</dbReference>
<evidence type="ECO:0000256" key="4">
    <source>
        <dbReference type="ARBA" id="ARBA00044955"/>
    </source>
</evidence>
<dbReference type="PANTHER" id="PTHR34997">
    <property type="entry name" value="AM15"/>
    <property type="match status" value="1"/>
</dbReference>
<dbReference type="EMBL" id="JH659355">
    <property type="protein sequence ID" value="EXK26711.1"/>
    <property type="molecule type" value="Genomic_DNA"/>
</dbReference>
<name>X0A076_FUSOX</name>
<dbReference type="GO" id="GO:0008061">
    <property type="term" value="F:chitin binding"/>
    <property type="evidence" value="ECO:0007669"/>
    <property type="project" value="UniProtKB-KW"/>
</dbReference>
<dbReference type="PROSITE" id="PS51782">
    <property type="entry name" value="LYSM"/>
    <property type="match status" value="1"/>
</dbReference>
<evidence type="ECO:0000256" key="2">
    <source>
        <dbReference type="ARBA" id="ARBA00022729"/>
    </source>
</evidence>
<dbReference type="SUPFAM" id="SSF54106">
    <property type="entry name" value="LysM domain"/>
    <property type="match status" value="1"/>
</dbReference>
<dbReference type="CDD" id="cd00118">
    <property type="entry name" value="LysM"/>
    <property type="match status" value="1"/>
</dbReference>
<dbReference type="InterPro" id="IPR052210">
    <property type="entry name" value="LysM1-like"/>
</dbReference>
<evidence type="ECO:0000259" key="5">
    <source>
        <dbReference type="PROSITE" id="PS51782"/>
    </source>
</evidence>
<feature type="domain" description="LysM" evidence="5">
    <location>
        <begin position="64"/>
        <end position="110"/>
    </location>
</feature>
<gene>
    <name evidence="6" type="ORF">FOMG_16769</name>
</gene>
<keyword evidence="1" id="KW-0147">Chitin-binding</keyword>
<evidence type="ECO:0000313" key="6">
    <source>
        <dbReference type="EMBL" id="EXK26711.1"/>
    </source>
</evidence>
<reference evidence="6" key="2">
    <citation type="submission" date="2012-05" db="EMBL/GenBank/DDBJ databases">
        <title>Annotation of the Genome Sequence of Fusarium oxysporum f. sp. melonis 26406.</title>
        <authorList>
            <consortium name="The Broad Institute Genomics Platform"/>
            <person name="Ma L.-J."/>
            <person name="Corby-Kistler H."/>
            <person name="Broz K."/>
            <person name="Gale L.R."/>
            <person name="Jonkers W."/>
            <person name="O'Donnell K."/>
            <person name="Ploetz R."/>
            <person name="Steinberg C."/>
            <person name="Schwartz D.C."/>
            <person name="VanEtten H."/>
            <person name="Zhou S."/>
            <person name="Young S.K."/>
            <person name="Zeng Q."/>
            <person name="Gargeya S."/>
            <person name="Fitzgerald M."/>
            <person name="Abouelleil A."/>
            <person name="Alvarado L."/>
            <person name="Chapman S.B."/>
            <person name="Gainer-Dewar J."/>
            <person name="Goldberg J."/>
            <person name="Griggs A."/>
            <person name="Gujja S."/>
            <person name="Hansen M."/>
            <person name="Howarth C."/>
            <person name="Imamovic A."/>
            <person name="Ireland A."/>
            <person name="Larimer J."/>
            <person name="McCowan C."/>
            <person name="Murphy C."/>
            <person name="Pearson M."/>
            <person name="Poon T.W."/>
            <person name="Priest M."/>
            <person name="Roberts A."/>
            <person name="Saif S."/>
            <person name="Shea T."/>
            <person name="Sykes S."/>
            <person name="Wortman J."/>
            <person name="Nusbaum C."/>
            <person name="Birren B."/>
        </authorList>
    </citation>
    <scope>NUCLEOTIDE SEQUENCE</scope>
    <source>
        <strain evidence="6">26406</strain>
    </source>
</reference>
<dbReference type="Proteomes" id="UP000030703">
    <property type="component" value="Unassembled WGS sequence"/>
</dbReference>
<dbReference type="Pfam" id="PF01476">
    <property type="entry name" value="LysM"/>
    <property type="match status" value="1"/>
</dbReference>
<keyword evidence="3" id="KW-0843">Virulence</keyword>
<dbReference type="InterPro" id="IPR018392">
    <property type="entry name" value="LysM"/>
</dbReference>
<dbReference type="AlphaFoldDB" id="X0A076"/>
<accession>X0A076</accession>
<reference evidence="6" key="1">
    <citation type="submission" date="2012-04" db="EMBL/GenBank/DDBJ databases">
        <title>The Genome Sequence of Fusarium oxysporum melonis.</title>
        <authorList>
            <consortium name="The Broad Institute Genome Sequencing Platform"/>
            <person name="Ma L.-J."/>
            <person name="Gale L.R."/>
            <person name="Schwartz D.C."/>
            <person name="Zhou S."/>
            <person name="Corby-Kistler H."/>
            <person name="Young S.K."/>
            <person name="Zeng Q."/>
            <person name="Gargeya S."/>
            <person name="Fitzgerald M."/>
            <person name="Haas B."/>
            <person name="Abouelleil A."/>
            <person name="Alvarado L."/>
            <person name="Arachchi H.M."/>
            <person name="Berlin A."/>
            <person name="Brown A."/>
            <person name="Chapman S.B."/>
            <person name="Chen Z."/>
            <person name="Dunbar C."/>
            <person name="Freedman E."/>
            <person name="Gearin G."/>
            <person name="Goldberg J."/>
            <person name="Griggs A."/>
            <person name="Gujja S."/>
            <person name="Heiman D."/>
            <person name="Howarth C."/>
            <person name="Larson L."/>
            <person name="Lui A."/>
            <person name="MacDonald P.J.P."/>
            <person name="Montmayeur A."/>
            <person name="Murphy C."/>
            <person name="Neiman D."/>
            <person name="Pearson M."/>
            <person name="Priest M."/>
            <person name="Roberts A."/>
            <person name="Saif S."/>
            <person name="Shea T."/>
            <person name="Shenoy N."/>
            <person name="Sisk P."/>
            <person name="Stolte C."/>
            <person name="Sykes S."/>
            <person name="Wortman J."/>
            <person name="Nusbaum C."/>
            <person name="Birren B."/>
        </authorList>
    </citation>
    <scope>NUCLEOTIDE SEQUENCE</scope>
    <source>
        <strain evidence="6">26406</strain>
    </source>
</reference>
<proteinExistence type="inferred from homology"/>
<protein>
    <recommendedName>
        <fullName evidence="5">LysM domain-containing protein</fullName>
    </recommendedName>
</protein>
<evidence type="ECO:0000256" key="1">
    <source>
        <dbReference type="ARBA" id="ARBA00022669"/>
    </source>
</evidence>
<dbReference type="VEuPathDB" id="FungiDB:FOMG_16769"/>
<organism evidence="6">
    <name type="scientific">Fusarium oxysporum f. sp. melonis 26406</name>
    <dbReference type="NCBI Taxonomy" id="1089452"/>
    <lineage>
        <taxon>Eukaryota</taxon>
        <taxon>Fungi</taxon>
        <taxon>Dikarya</taxon>
        <taxon>Ascomycota</taxon>
        <taxon>Pezizomycotina</taxon>
        <taxon>Sordariomycetes</taxon>
        <taxon>Hypocreomycetidae</taxon>
        <taxon>Hypocreales</taxon>
        <taxon>Nectriaceae</taxon>
        <taxon>Fusarium</taxon>
        <taxon>Fusarium oxysporum species complex</taxon>
    </lineage>
</organism>
<dbReference type="HOGENOM" id="CLU_010591_1_2_1"/>
<dbReference type="OrthoDB" id="5985073at2759"/>
<sequence length="112" mass="11885">MGTWYCVSIWPDGDALGVDDSVPVITTTATAKSGTTGASATNTASSTPSPIQTGIVLNCNSFYKVQAVKKGDGCWAIANTNKIKLNDFYKWNPAVKNDYSALQPDYNVCIGV</sequence>
<dbReference type="InterPro" id="IPR036779">
    <property type="entry name" value="LysM_dom_sf"/>
</dbReference>
<comment type="similarity">
    <text evidence="4">Belongs to the secreted LysM effector family.</text>
</comment>
<keyword evidence="2" id="KW-0732">Signal</keyword>
<evidence type="ECO:0000256" key="3">
    <source>
        <dbReference type="ARBA" id="ARBA00023026"/>
    </source>
</evidence>